<dbReference type="PANTHER" id="PTHR22803">
    <property type="entry name" value="MANNOSE, PHOSPHOLIPASE, LECTIN RECEPTOR RELATED"/>
    <property type="match status" value="1"/>
</dbReference>
<proteinExistence type="predicted"/>
<name>A0ABR1E360_NECAM</name>
<dbReference type="EMBL" id="JAVFWL010000005">
    <property type="protein sequence ID" value="KAK6757129.1"/>
    <property type="molecule type" value="Genomic_DNA"/>
</dbReference>
<sequence length="274" mass="29897">MEDCFRSCYENINCMYNEYENGNCSLFKSGDEQHSFGEEAFVIGRDHIDESCERQVVLDKSRLSSPSTTTEVNLQTSSVDSTGTETQTIPESELIGWNYFNGTNMCYKEFLNESVFDEAEAICRGYGGHLASIHSAEQDNFLFAMKKSKLSTTIGLKFGGGCEVDSRTKHWVDGSAVDYESWHSNQPDNWKCNENCGAVPESMGAAIGKVSTGTADAFSVSAASASTSALLSLSEIRQVEPFTDDDVVTFITVPFTGVGGCSLAVRVSSDRRGL</sequence>
<evidence type="ECO:0000256" key="1">
    <source>
        <dbReference type="SAM" id="MobiDB-lite"/>
    </source>
</evidence>
<evidence type="ECO:0000313" key="3">
    <source>
        <dbReference type="EMBL" id="KAK6757129.1"/>
    </source>
</evidence>
<reference evidence="3 4" key="1">
    <citation type="submission" date="2023-08" db="EMBL/GenBank/DDBJ databases">
        <title>A Necator americanus chromosomal reference genome.</title>
        <authorList>
            <person name="Ilik V."/>
            <person name="Petrzelkova K.J."/>
            <person name="Pardy F."/>
            <person name="Fuh T."/>
            <person name="Niatou-Singa F.S."/>
            <person name="Gouil Q."/>
            <person name="Baker L."/>
            <person name="Ritchie M.E."/>
            <person name="Jex A.R."/>
            <person name="Gazzola D."/>
            <person name="Li H."/>
            <person name="Toshio Fujiwara R."/>
            <person name="Zhan B."/>
            <person name="Aroian R.V."/>
            <person name="Pafco B."/>
            <person name="Schwarz E.M."/>
        </authorList>
    </citation>
    <scope>NUCLEOTIDE SEQUENCE [LARGE SCALE GENOMIC DNA]</scope>
    <source>
        <strain evidence="3 4">Aroian</strain>
        <tissue evidence="3">Whole animal</tissue>
    </source>
</reference>
<dbReference type="SUPFAM" id="SSF56436">
    <property type="entry name" value="C-type lectin-like"/>
    <property type="match status" value="1"/>
</dbReference>
<dbReference type="Pfam" id="PF00059">
    <property type="entry name" value="Lectin_C"/>
    <property type="match status" value="1"/>
</dbReference>
<dbReference type="Gene3D" id="3.10.100.10">
    <property type="entry name" value="Mannose-Binding Protein A, subunit A"/>
    <property type="match status" value="1"/>
</dbReference>
<evidence type="ECO:0000259" key="2">
    <source>
        <dbReference type="PROSITE" id="PS50041"/>
    </source>
</evidence>
<accession>A0ABR1E360</accession>
<protein>
    <recommendedName>
        <fullName evidence="2">C-type lectin domain-containing protein</fullName>
    </recommendedName>
</protein>
<gene>
    <name evidence="3" type="primary">Necator_chrV.g19926</name>
    <name evidence="3" type="ORF">RB195_015134</name>
</gene>
<dbReference type="SMART" id="SM00034">
    <property type="entry name" value="CLECT"/>
    <property type="match status" value="1"/>
</dbReference>
<keyword evidence="4" id="KW-1185">Reference proteome</keyword>
<dbReference type="InterPro" id="IPR016187">
    <property type="entry name" value="CTDL_fold"/>
</dbReference>
<dbReference type="Proteomes" id="UP001303046">
    <property type="component" value="Unassembled WGS sequence"/>
</dbReference>
<dbReference type="InterPro" id="IPR001304">
    <property type="entry name" value="C-type_lectin-like"/>
</dbReference>
<evidence type="ECO:0000313" key="4">
    <source>
        <dbReference type="Proteomes" id="UP001303046"/>
    </source>
</evidence>
<dbReference type="PROSITE" id="PS50041">
    <property type="entry name" value="C_TYPE_LECTIN_2"/>
    <property type="match status" value="1"/>
</dbReference>
<organism evidence="3 4">
    <name type="scientific">Necator americanus</name>
    <name type="common">Human hookworm</name>
    <dbReference type="NCBI Taxonomy" id="51031"/>
    <lineage>
        <taxon>Eukaryota</taxon>
        <taxon>Metazoa</taxon>
        <taxon>Ecdysozoa</taxon>
        <taxon>Nematoda</taxon>
        <taxon>Chromadorea</taxon>
        <taxon>Rhabditida</taxon>
        <taxon>Rhabditina</taxon>
        <taxon>Rhabditomorpha</taxon>
        <taxon>Strongyloidea</taxon>
        <taxon>Ancylostomatidae</taxon>
        <taxon>Bunostominae</taxon>
        <taxon>Necator</taxon>
    </lineage>
</organism>
<feature type="region of interest" description="Disordered" evidence="1">
    <location>
        <begin position="67"/>
        <end position="87"/>
    </location>
</feature>
<dbReference type="InterPro" id="IPR016186">
    <property type="entry name" value="C-type_lectin-like/link_sf"/>
</dbReference>
<dbReference type="InterPro" id="IPR050111">
    <property type="entry name" value="C-type_lectin/snaclec_domain"/>
</dbReference>
<feature type="domain" description="C-type lectin" evidence="2">
    <location>
        <begin position="102"/>
        <end position="199"/>
    </location>
</feature>
<comment type="caution">
    <text evidence="3">The sequence shown here is derived from an EMBL/GenBank/DDBJ whole genome shotgun (WGS) entry which is preliminary data.</text>
</comment>